<reference evidence="2 3" key="1">
    <citation type="submission" date="2017-03" db="EMBL/GenBank/DDBJ databases">
        <title>Genomes of endolithic fungi from Antarctica.</title>
        <authorList>
            <person name="Coleine C."/>
            <person name="Masonjones S."/>
            <person name="Stajich J.E."/>
        </authorList>
    </citation>
    <scope>NUCLEOTIDE SEQUENCE [LARGE SCALE GENOMIC DNA]</scope>
    <source>
        <strain evidence="2 3">CCFEE 6315</strain>
    </source>
</reference>
<accession>A0A4U0TVP0</accession>
<organism evidence="2 3">
    <name type="scientific">Salinomyces thailandicus</name>
    <dbReference type="NCBI Taxonomy" id="706561"/>
    <lineage>
        <taxon>Eukaryota</taxon>
        <taxon>Fungi</taxon>
        <taxon>Dikarya</taxon>
        <taxon>Ascomycota</taxon>
        <taxon>Pezizomycotina</taxon>
        <taxon>Dothideomycetes</taxon>
        <taxon>Dothideomycetidae</taxon>
        <taxon>Mycosphaerellales</taxon>
        <taxon>Teratosphaeriaceae</taxon>
        <taxon>Salinomyces</taxon>
    </lineage>
</organism>
<keyword evidence="3" id="KW-1185">Reference proteome</keyword>
<dbReference type="Proteomes" id="UP000308549">
    <property type="component" value="Unassembled WGS sequence"/>
</dbReference>
<dbReference type="EMBL" id="NAJL01000032">
    <property type="protein sequence ID" value="TKA25905.1"/>
    <property type="molecule type" value="Genomic_DNA"/>
</dbReference>
<proteinExistence type="predicted"/>
<sequence length="458" mass="49819">MELDPRVQVAIGHLVVDGPDHVMYESHVSAVIETCGSVTQSGHQLDRIFRLMRSQALEFGMGERADAAVAELHRAWSLQQGKALPLETEDEEALAAVASVMIGAKGPDFDYMRFLSALEANCGRRPAHNELTSPTVNPSYGGSEINETGERDGSTSSINECPHPLANHDTIFPTAVHQYGGSDFSESREKDGSAYSTDDGPATMALVSETVSRQQPEIKEEFMSPYASSAALPAGDTAATSSHALSLGAKQETGVVINVVGLKGGKSIRRECFKAFSKSGYTGLRHVYRGCWLILLRSEQDARRAATLSFPIGGKSYTPVVYKPVYPEAFLARPPRGISVEEIVGKVADKYRNSFCLQHTRDGARLLLTLVQAIEARNFDLDIQSCGETRTINFQHVVPVVTVSKGCIQCDTCGKAHKPWNLCEPLLVVRPPRGARHLFLPAPSEAPNVEDIRETTLL</sequence>
<protein>
    <submittedName>
        <fullName evidence="2">Uncharacterized protein</fullName>
    </submittedName>
</protein>
<feature type="compositionally biased region" description="Polar residues" evidence="1">
    <location>
        <begin position="130"/>
        <end position="140"/>
    </location>
</feature>
<name>A0A4U0TVP0_9PEZI</name>
<comment type="caution">
    <text evidence="2">The sequence shown here is derived from an EMBL/GenBank/DDBJ whole genome shotgun (WGS) entry which is preliminary data.</text>
</comment>
<feature type="region of interest" description="Disordered" evidence="1">
    <location>
        <begin position="129"/>
        <end position="201"/>
    </location>
</feature>
<dbReference type="AlphaFoldDB" id="A0A4U0TVP0"/>
<evidence type="ECO:0000313" key="3">
    <source>
        <dbReference type="Proteomes" id="UP000308549"/>
    </source>
</evidence>
<evidence type="ECO:0000313" key="2">
    <source>
        <dbReference type="EMBL" id="TKA25905.1"/>
    </source>
</evidence>
<evidence type="ECO:0000256" key="1">
    <source>
        <dbReference type="SAM" id="MobiDB-lite"/>
    </source>
</evidence>
<gene>
    <name evidence="2" type="ORF">B0A50_05660</name>
</gene>